<name>A0A7S1Q586_ALECA</name>
<reference evidence="1" key="1">
    <citation type="submission" date="2021-01" db="EMBL/GenBank/DDBJ databases">
        <authorList>
            <person name="Corre E."/>
            <person name="Pelletier E."/>
            <person name="Niang G."/>
            <person name="Scheremetjew M."/>
            <person name="Finn R."/>
            <person name="Kale V."/>
            <person name="Holt S."/>
            <person name="Cochrane G."/>
            <person name="Meng A."/>
            <person name="Brown T."/>
            <person name="Cohen L."/>
        </authorList>
    </citation>
    <scope>NUCLEOTIDE SEQUENCE</scope>
    <source>
        <strain evidence="1">OF101</strain>
    </source>
</reference>
<gene>
    <name evidence="1" type="ORF">ACAT0790_LOCUS16970</name>
</gene>
<proteinExistence type="predicted"/>
<dbReference type="AlphaFoldDB" id="A0A7S1Q586"/>
<dbReference type="InterPro" id="IPR005373">
    <property type="entry name" value="PHAF1"/>
</dbReference>
<evidence type="ECO:0000313" key="1">
    <source>
        <dbReference type="EMBL" id="CAD9120405.1"/>
    </source>
</evidence>
<organism evidence="1">
    <name type="scientific">Alexandrium catenella</name>
    <name type="common">Red tide dinoflagellate</name>
    <name type="synonym">Gonyaulax catenella</name>
    <dbReference type="NCBI Taxonomy" id="2925"/>
    <lineage>
        <taxon>Eukaryota</taxon>
        <taxon>Sar</taxon>
        <taxon>Alveolata</taxon>
        <taxon>Dinophyceae</taxon>
        <taxon>Gonyaulacales</taxon>
        <taxon>Pyrocystaceae</taxon>
        <taxon>Alexandrium</taxon>
    </lineage>
</organism>
<accession>A0A7S1Q586</accession>
<dbReference type="EMBL" id="HBGE01028243">
    <property type="protein sequence ID" value="CAD9120405.1"/>
    <property type="molecule type" value="Transcribed_RNA"/>
</dbReference>
<sequence length="109" mass="11627">MELDAVGQSPVAPAAHDGSMETYCIDVRWPWPKIQELLGGRAGVSCGKPLLIVSQSGHTPFGSTSFYAFPGLAFEVMQNGWLASLTVFSVPREELPSAFLPRRGAGCSS</sequence>
<protein>
    <submittedName>
        <fullName evidence="1">Uncharacterized protein</fullName>
    </submittedName>
</protein>
<dbReference type="Pfam" id="PF03676">
    <property type="entry name" value="PHAF1"/>
    <property type="match status" value="1"/>
</dbReference>